<feature type="domain" description="Ku" evidence="12">
    <location>
        <begin position="334"/>
        <end position="468"/>
    </location>
</feature>
<gene>
    <name evidence="13" type="ORF">ASIM_LOCUS14370</name>
</gene>
<comment type="similarity">
    <text evidence="2">Belongs to the ku70 family.</text>
</comment>
<dbReference type="GO" id="GO:0006310">
    <property type="term" value="P:DNA recombination"/>
    <property type="evidence" value="ECO:0007669"/>
    <property type="project" value="UniProtKB-KW"/>
</dbReference>
<dbReference type="Gene3D" id="4.10.970.10">
    <property type="entry name" value="Ku70, bridge and pillars"/>
    <property type="match status" value="1"/>
</dbReference>
<dbReference type="InterPro" id="IPR005161">
    <property type="entry name" value="Ku_N"/>
</dbReference>
<dbReference type="InterPro" id="IPR006165">
    <property type="entry name" value="Ku70"/>
</dbReference>
<protein>
    <submittedName>
        <fullName evidence="15">ATP-dependent DNA helicase 2 subunit 1 (inferred by orthology to a D. melanogaster protein)</fullName>
    </submittedName>
</protein>
<dbReference type="GO" id="GO:0006303">
    <property type="term" value="P:double-strand break repair via nonhomologous end joining"/>
    <property type="evidence" value="ECO:0007669"/>
    <property type="project" value="InterPro"/>
</dbReference>
<evidence type="ECO:0000313" key="15">
    <source>
        <dbReference type="WBParaSite" id="ASIM_0001496001-mRNA-1"/>
    </source>
</evidence>
<evidence type="ECO:0000256" key="1">
    <source>
        <dbReference type="ARBA" id="ARBA00004123"/>
    </source>
</evidence>
<comment type="subcellular location">
    <subcellularLocation>
        <location evidence="1">Nucleus</location>
    </subcellularLocation>
</comment>
<dbReference type="Gene3D" id="2.40.290.10">
    <property type="match status" value="1"/>
</dbReference>
<keyword evidence="8" id="KW-0238">DNA-binding</keyword>
<dbReference type="SMART" id="SM00559">
    <property type="entry name" value="Ku78"/>
    <property type="match status" value="1"/>
</dbReference>
<evidence type="ECO:0000256" key="10">
    <source>
        <dbReference type="ARBA" id="ARBA00023204"/>
    </source>
</evidence>
<evidence type="ECO:0000259" key="12">
    <source>
        <dbReference type="SMART" id="SM00559"/>
    </source>
</evidence>
<evidence type="ECO:0000313" key="14">
    <source>
        <dbReference type="Proteomes" id="UP000267096"/>
    </source>
</evidence>
<evidence type="ECO:0000256" key="7">
    <source>
        <dbReference type="ARBA" id="ARBA00022840"/>
    </source>
</evidence>
<evidence type="ECO:0000256" key="11">
    <source>
        <dbReference type="ARBA" id="ARBA00023242"/>
    </source>
</evidence>
<sequence>MWFNNFDDDDDLEGSYMLSDAGKKCTIFVIDASPKMFEKYEGESGDDNRSSDCAFRRALKIIRVQLVNRAVTSSNGEYTAIIFINTAKSWNNVDNVVTWQELGVISAERVKQIDNLIKSGYFFGYIFRKMFLVILFVENIKPECDSVLQKTSHRHFTKLVEVMENVIIVMFFSCASNWSNLKNAITFSPVFQRRVVYLFTNEPNPFGSSKQHTIGAIKNADDLRKHNTEFAIFPILSERDEFAFDFNVWKHLDADVEKHSDNIVELEEDIARKQYARRNISTMDFSLSDDVKISVGIYSLIRSEKMPSSDTLDAERNEKVQRSFIYTNKQNHEEMPLFEHEITRRQQVGGAEVNMSADEIEKLRRLTPPGLVLLGFKPVSALKLSHHIRCSQYVYPLESLTVGSARLLRTLLEVCEAKKKIMICRYTQKENTPPKLVALVPQSAASHDQSDHSKLLTISFDSLMLEPVSMFEVRSNITFDKCHQLYIIICIISSYDCHSVTNSFQSKDSDKFRYPGFHLVYLPFFEDKRDLSEQMSHPDGEWPKGSFLVSHAV</sequence>
<dbReference type="Proteomes" id="UP000267096">
    <property type="component" value="Unassembled WGS sequence"/>
</dbReference>
<keyword evidence="3" id="KW-0547">Nucleotide-binding</keyword>
<dbReference type="PANTHER" id="PTHR12604">
    <property type="entry name" value="KU AUTOANTIGEN DNA HELICASE"/>
    <property type="match status" value="1"/>
</dbReference>
<dbReference type="SUPFAM" id="SSF100939">
    <property type="entry name" value="SPOC domain-like"/>
    <property type="match status" value="1"/>
</dbReference>
<dbReference type="GO" id="GO:0016787">
    <property type="term" value="F:hydrolase activity"/>
    <property type="evidence" value="ECO:0007669"/>
    <property type="project" value="UniProtKB-KW"/>
</dbReference>
<dbReference type="SUPFAM" id="SSF53300">
    <property type="entry name" value="vWA-like"/>
    <property type="match status" value="1"/>
</dbReference>
<dbReference type="PIRSF" id="PIRSF003033">
    <property type="entry name" value="Ku70"/>
    <property type="match status" value="1"/>
</dbReference>
<evidence type="ECO:0000256" key="3">
    <source>
        <dbReference type="ARBA" id="ARBA00022741"/>
    </source>
</evidence>
<dbReference type="Pfam" id="PF02735">
    <property type="entry name" value="Ku"/>
    <property type="match status" value="1"/>
</dbReference>
<dbReference type="AlphaFoldDB" id="A0A0M3K237"/>
<organism evidence="15">
    <name type="scientific">Anisakis simplex</name>
    <name type="common">Herring worm</name>
    <dbReference type="NCBI Taxonomy" id="6269"/>
    <lineage>
        <taxon>Eukaryota</taxon>
        <taxon>Metazoa</taxon>
        <taxon>Ecdysozoa</taxon>
        <taxon>Nematoda</taxon>
        <taxon>Chromadorea</taxon>
        <taxon>Rhabditida</taxon>
        <taxon>Spirurina</taxon>
        <taxon>Ascaridomorpha</taxon>
        <taxon>Ascaridoidea</taxon>
        <taxon>Anisakidae</taxon>
        <taxon>Anisakis</taxon>
        <taxon>Anisakis simplex complex</taxon>
    </lineage>
</organism>
<dbReference type="InterPro" id="IPR006164">
    <property type="entry name" value="DNA_bd_Ku70/Ku80"/>
</dbReference>
<keyword evidence="4" id="KW-0227">DNA damage</keyword>
<dbReference type="OrthoDB" id="3249161at2759"/>
<name>A0A0M3K237_ANISI</name>
<evidence type="ECO:0000256" key="4">
    <source>
        <dbReference type="ARBA" id="ARBA00022763"/>
    </source>
</evidence>
<dbReference type="GO" id="GO:0003690">
    <property type="term" value="F:double-stranded DNA binding"/>
    <property type="evidence" value="ECO:0007669"/>
    <property type="project" value="TreeGrafter"/>
</dbReference>
<dbReference type="WBParaSite" id="ASIM_0001496001-mRNA-1">
    <property type="protein sequence ID" value="ASIM_0001496001-mRNA-1"/>
    <property type="gene ID" value="ASIM_0001496001"/>
</dbReference>
<keyword evidence="7" id="KW-0067">ATP-binding</keyword>
<dbReference type="GO" id="GO:0043564">
    <property type="term" value="C:Ku70:Ku80 complex"/>
    <property type="evidence" value="ECO:0007669"/>
    <property type="project" value="InterPro"/>
</dbReference>
<dbReference type="InterPro" id="IPR036465">
    <property type="entry name" value="vWFA_dom_sf"/>
</dbReference>
<keyword evidence="9" id="KW-0233">DNA recombination</keyword>
<accession>A0A0M3K237</accession>
<dbReference type="Pfam" id="PF03731">
    <property type="entry name" value="Ku_N"/>
    <property type="match status" value="1"/>
</dbReference>
<keyword evidence="10" id="KW-0234">DNA repair</keyword>
<reference evidence="15" key="1">
    <citation type="submission" date="2017-02" db="UniProtKB">
        <authorList>
            <consortium name="WormBaseParasite"/>
        </authorList>
    </citation>
    <scope>IDENTIFICATION</scope>
</reference>
<evidence type="ECO:0000313" key="13">
    <source>
        <dbReference type="EMBL" id="VDK52177.1"/>
    </source>
</evidence>
<keyword evidence="11" id="KW-0539">Nucleus</keyword>
<reference evidence="13 14" key="2">
    <citation type="submission" date="2018-11" db="EMBL/GenBank/DDBJ databases">
        <authorList>
            <consortium name="Pathogen Informatics"/>
        </authorList>
    </citation>
    <scope>NUCLEOTIDE SEQUENCE [LARGE SCALE GENOMIC DNA]</scope>
</reference>
<evidence type="ECO:0000256" key="5">
    <source>
        <dbReference type="ARBA" id="ARBA00022801"/>
    </source>
</evidence>
<dbReference type="PANTHER" id="PTHR12604:SF2">
    <property type="entry name" value="X-RAY REPAIR CROSS-COMPLEMENTING PROTEIN 6"/>
    <property type="match status" value="1"/>
</dbReference>
<keyword evidence="6" id="KW-0347">Helicase</keyword>
<dbReference type="Gene3D" id="3.40.50.410">
    <property type="entry name" value="von Willebrand factor, type A domain"/>
    <property type="match status" value="1"/>
</dbReference>
<evidence type="ECO:0000256" key="9">
    <source>
        <dbReference type="ARBA" id="ARBA00023172"/>
    </source>
</evidence>
<keyword evidence="14" id="KW-1185">Reference proteome</keyword>
<dbReference type="GO" id="GO:0005524">
    <property type="term" value="F:ATP binding"/>
    <property type="evidence" value="ECO:0007669"/>
    <property type="project" value="UniProtKB-KW"/>
</dbReference>
<dbReference type="InterPro" id="IPR016194">
    <property type="entry name" value="SPOC-like_C_dom_sf"/>
</dbReference>
<evidence type="ECO:0000256" key="2">
    <source>
        <dbReference type="ARBA" id="ARBA00005240"/>
    </source>
</evidence>
<dbReference type="GO" id="GO:0042162">
    <property type="term" value="F:telomeric DNA binding"/>
    <property type="evidence" value="ECO:0007669"/>
    <property type="project" value="InterPro"/>
</dbReference>
<dbReference type="GO" id="GO:0000723">
    <property type="term" value="P:telomere maintenance"/>
    <property type="evidence" value="ECO:0007669"/>
    <property type="project" value="InterPro"/>
</dbReference>
<dbReference type="EMBL" id="UYRR01031726">
    <property type="protein sequence ID" value="VDK52177.1"/>
    <property type="molecule type" value="Genomic_DNA"/>
</dbReference>
<proteinExistence type="inferred from homology"/>
<keyword evidence="5" id="KW-0378">Hydrolase</keyword>
<dbReference type="InterPro" id="IPR027388">
    <property type="entry name" value="Ku70_bridge/pillars_dom_sf"/>
</dbReference>
<dbReference type="GO" id="GO:0003684">
    <property type="term" value="F:damaged DNA binding"/>
    <property type="evidence" value="ECO:0007669"/>
    <property type="project" value="InterPro"/>
</dbReference>
<evidence type="ECO:0000256" key="8">
    <source>
        <dbReference type="ARBA" id="ARBA00023125"/>
    </source>
</evidence>
<evidence type="ECO:0000256" key="6">
    <source>
        <dbReference type="ARBA" id="ARBA00022806"/>
    </source>
</evidence>
<dbReference type="GO" id="GO:0004386">
    <property type="term" value="F:helicase activity"/>
    <property type="evidence" value="ECO:0007669"/>
    <property type="project" value="UniProtKB-KW"/>
</dbReference>